<protein>
    <submittedName>
        <fullName evidence="2">Uncharacterized protein</fullName>
    </submittedName>
</protein>
<organism evidence="2 3">
    <name type="scientific">Streptomyces marianii</name>
    <dbReference type="NCBI Taxonomy" id="1817406"/>
    <lineage>
        <taxon>Bacteria</taxon>
        <taxon>Bacillati</taxon>
        <taxon>Actinomycetota</taxon>
        <taxon>Actinomycetes</taxon>
        <taxon>Kitasatosporales</taxon>
        <taxon>Streptomycetaceae</taxon>
        <taxon>Streptomyces</taxon>
    </lineage>
</organism>
<reference evidence="2 3" key="1">
    <citation type="submission" date="2019-05" db="EMBL/GenBank/DDBJ databases">
        <title>Streptomyces marianii sp. nov., a novel marine actinomycete from southern coast of India.</title>
        <authorList>
            <person name="Iniyan A.M."/>
            <person name="Wink J."/>
            <person name="Ramprasad E."/>
            <person name="Ramana C.V."/>
            <person name="Bunk B."/>
            <person name="Sproer C."/>
            <person name="Joseph F.-J.R.S."/>
            <person name="Vincent S.G.P."/>
        </authorList>
    </citation>
    <scope>NUCLEOTIDE SEQUENCE [LARGE SCALE GENOMIC DNA]</scope>
    <source>
        <strain evidence="2 3">ICN19</strain>
    </source>
</reference>
<comment type="caution">
    <text evidence="2">The sequence shown here is derived from an EMBL/GenBank/DDBJ whole genome shotgun (WGS) entry which is preliminary data.</text>
</comment>
<evidence type="ECO:0000256" key="1">
    <source>
        <dbReference type="SAM" id="MobiDB-lite"/>
    </source>
</evidence>
<feature type="region of interest" description="Disordered" evidence="1">
    <location>
        <begin position="17"/>
        <end position="43"/>
    </location>
</feature>
<proteinExistence type="predicted"/>
<evidence type="ECO:0000313" key="2">
    <source>
        <dbReference type="EMBL" id="TLQ45344.1"/>
    </source>
</evidence>
<keyword evidence="3" id="KW-1185">Reference proteome</keyword>
<dbReference type="EMBL" id="VAWE01000001">
    <property type="protein sequence ID" value="TLQ45344.1"/>
    <property type="molecule type" value="Genomic_DNA"/>
</dbReference>
<sequence>MKIEFCFEQGVDAGEDGAGCREISRDASGDPGQLPRGHEGQDLAAHPWGRTIRVSVEAWRTAAHAPAATSLKLPQGQKREITDALVERLI</sequence>
<gene>
    <name evidence="2" type="ORF">FEF34_22045</name>
</gene>
<accession>A0A5R9EAY5</accession>
<name>A0A5R9EAY5_9ACTN</name>
<dbReference type="AlphaFoldDB" id="A0A5R9EAY5"/>
<dbReference type="Proteomes" id="UP000305921">
    <property type="component" value="Unassembled WGS sequence"/>
</dbReference>
<evidence type="ECO:0000313" key="3">
    <source>
        <dbReference type="Proteomes" id="UP000305921"/>
    </source>
</evidence>
<feature type="compositionally biased region" description="Basic and acidic residues" evidence="1">
    <location>
        <begin position="18"/>
        <end position="28"/>
    </location>
</feature>